<organism evidence="2 3">
    <name type="scientific">Neurospora hispaniola</name>
    <dbReference type="NCBI Taxonomy" id="588809"/>
    <lineage>
        <taxon>Eukaryota</taxon>
        <taxon>Fungi</taxon>
        <taxon>Dikarya</taxon>
        <taxon>Ascomycota</taxon>
        <taxon>Pezizomycotina</taxon>
        <taxon>Sordariomycetes</taxon>
        <taxon>Sordariomycetidae</taxon>
        <taxon>Sordariales</taxon>
        <taxon>Sordariaceae</taxon>
        <taxon>Neurospora</taxon>
    </lineage>
</organism>
<evidence type="ECO:0000256" key="1">
    <source>
        <dbReference type="SAM" id="SignalP"/>
    </source>
</evidence>
<evidence type="ECO:0000313" key="3">
    <source>
        <dbReference type="Proteomes" id="UP001285908"/>
    </source>
</evidence>
<keyword evidence="3" id="KW-1185">Reference proteome</keyword>
<protein>
    <submittedName>
        <fullName evidence="2">Uncharacterized protein</fullName>
    </submittedName>
</protein>
<proteinExistence type="predicted"/>
<dbReference type="AlphaFoldDB" id="A0AAJ0I386"/>
<sequence>MLVSLFHLIHFTQTLSSPRFPFPFPSSFLPLIYYSYNHLNLVLPQSPQPFAFAHVNILASGGDLGGTVGTFVLWFWLATHFEELCGLQILGCLF</sequence>
<feature type="chain" id="PRO_5042587796" evidence="1">
    <location>
        <begin position="17"/>
        <end position="94"/>
    </location>
</feature>
<comment type="caution">
    <text evidence="2">The sequence shown here is derived from an EMBL/GenBank/DDBJ whole genome shotgun (WGS) entry which is preliminary data.</text>
</comment>
<dbReference type="GeneID" id="87870731"/>
<reference evidence="2 3" key="1">
    <citation type="journal article" date="2023" name="Mol. Phylogenet. Evol.">
        <title>Genome-scale phylogeny and comparative genomics of the fungal order Sordariales.</title>
        <authorList>
            <person name="Hensen N."/>
            <person name="Bonometti L."/>
            <person name="Westerberg I."/>
            <person name="Brannstrom I.O."/>
            <person name="Guillou S."/>
            <person name="Cros-Aarteil S."/>
            <person name="Calhoun S."/>
            <person name="Haridas S."/>
            <person name="Kuo A."/>
            <person name="Mondo S."/>
            <person name="Pangilinan J."/>
            <person name="Riley R."/>
            <person name="LaButti K."/>
            <person name="Andreopoulos B."/>
            <person name="Lipzen A."/>
            <person name="Chen C."/>
            <person name="Yan M."/>
            <person name="Daum C."/>
            <person name="Ng V."/>
            <person name="Clum A."/>
            <person name="Steindorff A."/>
            <person name="Ohm R.A."/>
            <person name="Martin F."/>
            <person name="Silar P."/>
            <person name="Natvig D.O."/>
            <person name="Lalanne C."/>
            <person name="Gautier V."/>
            <person name="Ament-Velasquez S.L."/>
            <person name="Kruys A."/>
            <person name="Hutchinson M.I."/>
            <person name="Powell A.J."/>
            <person name="Barry K."/>
            <person name="Miller A.N."/>
            <person name="Grigoriev I.V."/>
            <person name="Debuchy R."/>
            <person name="Gladieux P."/>
            <person name="Hiltunen Thoren M."/>
            <person name="Johannesson H."/>
        </authorList>
    </citation>
    <scope>NUCLEOTIDE SEQUENCE [LARGE SCALE GENOMIC DNA]</scope>
    <source>
        <strain evidence="2 3">FGSC 10403</strain>
    </source>
</reference>
<accession>A0AAJ0I386</accession>
<name>A0AAJ0I386_9PEZI</name>
<dbReference type="EMBL" id="JAULSX010000006">
    <property type="protein sequence ID" value="KAK3488755.1"/>
    <property type="molecule type" value="Genomic_DNA"/>
</dbReference>
<gene>
    <name evidence="2" type="ORF">B0T23DRAFT_183935</name>
</gene>
<feature type="signal peptide" evidence="1">
    <location>
        <begin position="1"/>
        <end position="16"/>
    </location>
</feature>
<evidence type="ECO:0000313" key="2">
    <source>
        <dbReference type="EMBL" id="KAK3488755.1"/>
    </source>
</evidence>
<dbReference type="Proteomes" id="UP001285908">
    <property type="component" value="Unassembled WGS sequence"/>
</dbReference>
<dbReference type="RefSeq" id="XP_062690462.1">
    <property type="nucleotide sequence ID" value="XM_062833109.1"/>
</dbReference>
<keyword evidence="1" id="KW-0732">Signal</keyword>